<keyword evidence="3" id="KW-1185">Reference proteome</keyword>
<dbReference type="AlphaFoldDB" id="A0A813LVK5"/>
<proteinExistence type="predicted"/>
<evidence type="ECO:0000256" key="1">
    <source>
        <dbReference type="SAM" id="MobiDB-lite"/>
    </source>
</evidence>
<dbReference type="SUPFAM" id="SSF50729">
    <property type="entry name" value="PH domain-like"/>
    <property type="match status" value="1"/>
</dbReference>
<evidence type="ECO:0000313" key="3">
    <source>
        <dbReference type="Proteomes" id="UP000663879"/>
    </source>
</evidence>
<organism evidence="2 3">
    <name type="scientific">Brachionus calyciflorus</name>
    <dbReference type="NCBI Taxonomy" id="104777"/>
    <lineage>
        <taxon>Eukaryota</taxon>
        <taxon>Metazoa</taxon>
        <taxon>Spiralia</taxon>
        <taxon>Gnathifera</taxon>
        <taxon>Rotifera</taxon>
        <taxon>Eurotatoria</taxon>
        <taxon>Monogononta</taxon>
        <taxon>Pseudotrocha</taxon>
        <taxon>Ploima</taxon>
        <taxon>Brachionidae</taxon>
        <taxon>Brachionus</taxon>
    </lineage>
</organism>
<dbReference type="InterPro" id="IPR011993">
    <property type="entry name" value="PH-like_dom_sf"/>
</dbReference>
<gene>
    <name evidence="2" type="ORF">OXX778_LOCUS128</name>
</gene>
<dbReference type="Gene3D" id="2.30.29.30">
    <property type="entry name" value="Pleckstrin-homology domain (PH domain)/Phosphotyrosine-binding domain (PTB)"/>
    <property type="match status" value="1"/>
</dbReference>
<dbReference type="EMBL" id="CAJNOC010000006">
    <property type="protein sequence ID" value="CAF0704303.1"/>
    <property type="molecule type" value="Genomic_DNA"/>
</dbReference>
<dbReference type="PANTHER" id="PTHR41148:SF1">
    <property type="entry name" value="LP09875P"/>
    <property type="match status" value="1"/>
</dbReference>
<feature type="region of interest" description="Disordered" evidence="1">
    <location>
        <begin position="213"/>
        <end position="243"/>
    </location>
</feature>
<name>A0A813LVK5_9BILA</name>
<dbReference type="OrthoDB" id="9994380at2759"/>
<comment type="caution">
    <text evidence="2">The sequence shown here is derived from an EMBL/GenBank/DDBJ whole genome shotgun (WGS) entry which is preliminary data.</text>
</comment>
<dbReference type="PANTHER" id="PTHR41148">
    <property type="entry name" value="LP09875P"/>
    <property type="match status" value="1"/>
</dbReference>
<sequence>MISKKSFYCWYLGFTEAYGLQGQNRIYEVIQNILKYHQNEFNQNTLSNIVSRSKVTLTLSDHQLTIIDNTVAAPKKIFKKSNSQIISKSYAIAYDNITYVCRLSNQPFSDIVTFITKSLPNMYTNTGDSLSFYLHAFRFDSDDTAIKMERYLTQFLHVFNKKIEKKQNKYKKINQNPNVGGEFLNEIGHLHNSNLKNSFLNRQAFRTNLQSDKLTTYDNSSGGGTRSSSSNDLLDTTNESNNNQNLNYIPQFSSRPTSPIQIDFFNIKKELEYKLNSNDPILYPPKDYDPEDRLRGNLVEVSSRRSQNPSIIGREAYEKIKNNEMLTQRSDFTSASFNEQERQVLKLLDDAVNDEYNSQIFEYKPPEIKSENLNSNICYQKSSFRVSNQLKNSNISASMEDINQKSSNFKFGNFAQKSTSMSTGLDDSYFGRGQIKTNPLLMIEEEPYTSVGNFNVLPSQLFKSAVDLTSTPLDKSFDSKSSSNKKIFNQSKNLKYSSKKSLNEDLDEQNGFRMFTKLNNYQPQWMSTSIPKETTEFVIPQSQQLNRNHMLKENNSNIRNVKLKYSESAKVNRFAEQQNLNFRPALSSKSRLFAKKNLTRVNENRNEHSENSEFILKPSSFVNLNVKKNSNSNHFEKQYANQELKNRMKNSGSYYKSESSLVKPANIYNFNDIYY</sequence>
<protein>
    <recommendedName>
        <fullName evidence="4">PID domain-containing protein</fullName>
    </recommendedName>
</protein>
<reference evidence="2" key="1">
    <citation type="submission" date="2021-02" db="EMBL/GenBank/DDBJ databases">
        <authorList>
            <person name="Nowell W R."/>
        </authorList>
    </citation>
    <scope>NUCLEOTIDE SEQUENCE</scope>
    <source>
        <strain evidence="2">Ploen Becks lab</strain>
    </source>
</reference>
<accession>A0A813LVK5</accession>
<dbReference type="Proteomes" id="UP000663879">
    <property type="component" value="Unassembled WGS sequence"/>
</dbReference>
<dbReference type="CDD" id="cd00934">
    <property type="entry name" value="PTB"/>
    <property type="match status" value="1"/>
</dbReference>
<evidence type="ECO:0000313" key="2">
    <source>
        <dbReference type="EMBL" id="CAF0704303.1"/>
    </source>
</evidence>
<evidence type="ECO:0008006" key="4">
    <source>
        <dbReference type="Google" id="ProtNLM"/>
    </source>
</evidence>